<protein>
    <recommendedName>
        <fullName evidence="4">Outer membrane protein beta-barrel domain-containing protein</fullName>
    </recommendedName>
</protein>
<dbReference type="EMBL" id="JAVDVY010000003">
    <property type="protein sequence ID" value="MDR7135916.1"/>
    <property type="molecule type" value="Genomic_DNA"/>
</dbReference>
<evidence type="ECO:0000313" key="3">
    <source>
        <dbReference type="Proteomes" id="UP001251524"/>
    </source>
</evidence>
<reference evidence="2 3" key="1">
    <citation type="submission" date="2023-07" db="EMBL/GenBank/DDBJ databases">
        <title>Sorghum-associated microbial communities from plants grown in Nebraska, USA.</title>
        <authorList>
            <person name="Schachtman D."/>
        </authorList>
    </citation>
    <scope>NUCLEOTIDE SEQUENCE [LARGE SCALE GENOMIC DNA]</scope>
    <source>
        <strain evidence="2 3">BE198</strain>
    </source>
</reference>
<gene>
    <name evidence="2" type="ORF">J2X06_003134</name>
</gene>
<dbReference type="RefSeq" id="WP_310063979.1">
    <property type="nucleotide sequence ID" value="NZ_JAVDVY010000003.1"/>
</dbReference>
<evidence type="ECO:0000313" key="2">
    <source>
        <dbReference type="EMBL" id="MDR7135916.1"/>
    </source>
</evidence>
<feature type="chain" id="PRO_5046667353" description="Outer membrane protein beta-barrel domain-containing protein" evidence="1">
    <location>
        <begin position="29"/>
        <end position="277"/>
    </location>
</feature>
<dbReference type="Proteomes" id="UP001251524">
    <property type="component" value="Unassembled WGS sequence"/>
</dbReference>
<evidence type="ECO:0000256" key="1">
    <source>
        <dbReference type="SAM" id="SignalP"/>
    </source>
</evidence>
<evidence type="ECO:0008006" key="4">
    <source>
        <dbReference type="Google" id="ProtNLM"/>
    </source>
</evidence>
<dbReference type="SUPFAM" id="SSF56935">
    <property type="entry name" value="Porins"/>
    <property type="match status" value="1"/>
</dbReference>
<keyword evidence="1" id="KW-0732">Signal</keyword>
<organism evidence="2 3">
    <name type="scientific">Lysobacter niastensis</name>
    <dbReference type="NCBI Taxonomy" id="380629"/>
    <lineage>
        <taxon>Bacteria</taxon>
        <taxon>Pseudomonadati</taxon>
        <taxon>Pseudomonadota</taxon>
        <taxon>Gammaproteobacteria</taxon>
        <taxon>Lysobacterales</taxon>
        <taxon>Lysobacteraceae</taxon>
        <taxon>Lysobacter</taxon>
    </lineage>
</organism>
<feature type="signal peptide" evidence="1">
    <location>
        <begin position="1"/>
        <end position="28"/>
    </location>
</feature>
<keyword evidence="3" id="KW-1185">Reference proteome</keyword>
<sequence>MSSKSKSKFLVALVPAFGMLAMAPQARAVEPLDTFSGRIGGYITDFDTEVRADGETAAGTPIDLHRDLGLDKSNTIGYVGLTWRPWEHHEFGISYYKNDSDSTRTLQRDIEFEDNVYEASATVRTDLNVDTYEAYYVWWAASHDTWALGPRVGLVWYKLELSLSLEIDAGGNQAGGSVSNSADLDLPAPTIGGSWRWTPGEDWRISADVGYFSADINDIDADVTFGRIGVEWFPWENTGFSLDYTADKIDADANKSNFNGNVDFTDSGLRLGVVYRF</sequence>
<accession>A0ABU1WEI7</accession>
<comment type="caution">
    <text evidence="2">The sequence shown here is derived from an EMBL/GenBank/DDBJ whole genome shotgun (WGS) entry which is preliminary data.</text>
</comment>
<proteinExistence type="predicted"/>
<name>A0ABU1WEI7_9GAMM</name>